<organism evidence="2 3">
    <name type="scientific">Diplogelasinospora grovesii</name>
    <dbReference type="NCBI Taxonomy" id="303347"/>
    <lineage>
        <taxon>Eukaryota</taxon>
        <taxon>Fungi</taxon>
        <taxon>Dikarya</taxon>
        <taxon>Ascomycota</taxon>
        <taxon>Pezizomycotina</taxon>
        <taxon>Sordariomycetes</taxon>
        <taxon>Sordariomycetidae</taxon>
        <taxon>Sordariales</taxon>
        <taxon>Diplogelasinosporaceae</taxon>
        <taxon>Diplogelasinospora</taxon>
    </lineage>
</organism>
<dbReference type="InterPro" id="IPR052895">
    <property type="entry name" value="HetReg/Transcr_Mod"/>
</dbReference>
<dbReference type="Pfam" id="PF06985">
    <property type="entry name" value="HET"/>
    <property type="match status" value="1"/>
</dbReference>
<dbReference type="PANTHER" id="PTHR24148:SF73">
    <property type="entry name" value="HET DOMAIN PROTEIN (AFU_ORTHOLOGUE AFUA_8G01020)"/>
    <property type="match status" value="1"/>
</dbReference>
<proteinExistence type="predicted"/>
<dbReference type="PANTHER" id="PTHR24148">
    <property type="entry name" value="ANKYRIN REPEAT DOMAIN-CONTAINING PROTEIN 39 HOMOLOG-RELATED"/>
    <property type="match status" value="1"/>
</dbReference>
<evidence type="ECO:0000313" key="3">
    <source>
        <dbReference type="Proteomes" id="UP001303473"/>
    </source>
</evidence>
<comment type="caution">
    <text evidence="2">The sequence shown here is derived from an EMBL/GenBank/DDBJ whole genome shotgun (WGS) entry which is preliminary data.</text>
</comment>
<keyword evidence="3" id="KW-1185">Reference proteome</keyword>
<evidence type="ECO:0000313" key="2">
    <source>
        <dbReference type="EMBL" id="KAK3935366.1"/>
    </source>
</evidence>
<sequence>MQRTEENQAEYAARQSATSLAGLEQVLVNLTDANIRALLSDAAHELLQPHRRAEATAVLAQLAKINPGMAGQFRLKENTLASIPLRMVCSPRPESVPSFIAVSYCWHYPEWPVSQYAQPIAPGWQISLPMVHAIMRHRQSPDEGIWMDQLCINQDDTEEKITHIGAMNIIYRAARRVLILLEDVELNADEHSAGLLYAGFYADLTRTARDMDEGPAKSDFIDGYFAHREKSHDLGPDVLLSIRSFARKMMGARWYSRAWCAHESRTAPHRRVNNPLLLCYGHDGTVLSFEFRFVHFLAYQLCKSEPPETAIGSALITSMGHLDPTSLRHRWYRMIRLMPERSDDKSPMQHIVSILSFGCFKRGDLVSIALNTWELPLIYDGELHSVEQAIVVFSLLVLASGDLTPLVITGSKLRLRDESTGKETVSWLVHPAHGVVDSRMPITLDGSVTVATPEYIELDLLVFTSPPIDATPDSFQKATTMIEQHRLMDIHKDLIARADDDVQRTYQSMAAELARLEPDGKGPLSTFHRRFLALALDCGLDWMLRFADVMEQECWTDWSYDSLSTEPDPRVVDAAHSLLAHFNIQTDSVSVPPDHVNKTARFLTLLLDPRLTFLITGPRRLSIGPGPSDSAIVPNVSNRCWIALPAAVGHLPAWQERAWVVERVDRDGNAPAFGPLLTSDSGNARVVRTGVDDTGNWQLKRRERIFAADLRPQRLLAGDAQGMQLTLLHRQRVYGSEDYDWRAAQVSPGVP</sequence>
<feature type="domain" description="Heterokaryon incompatibility" evidence="1">
    <location>
        <begin position="99"/>
        <end position="263"/>
    </location>
</feature>
<evidence type="ECO:0000259" key="1">
    <source>
        <dbReference type="Pfam" id="PF06985"/>
    </source>
</evidence>
<dbReference type="EMBL" id="MU853927">
    <property type="protein sequence ID" value="KAK3935366.1"/>
    <property type="molecule type" value="Genomic_DNA"/>
</dbReference>
<reference evidence="3" key="1">
    <citation type="journal article" date="2023" name="Mol. Phylogenet. Evol.">
        <title>Genome-scale phylogeny and comparative genomics of the fungal order Sordariales.</title>
        <authorList>
            <person name="Hensen N."/>
            <person name="Bonometti L."/>
            <person name="Westerberg I."/>
            <person name="Brannstrom I.O."/>
            <person name="Guillou S."/>
            <person name="Cros-Aarteil S."/>
            <person name="Calhoun S."/>
            <person name="Haridas S."/>
            <person name="Kuo A."/>
            <person name="Mondo S."/>
            <person name="Pangilinan J."/>
            <person name="Riley R."/>
            <person name="LaButti K."/>
            <person name="Andreopoulos B."/>
            <person name="Lipzen A."/>
            <person name="Chen C."/>
            <person name="Yan M."/>
            <person name="Daum C."/>
            <person name="Ng V."/>
            <person name="Clum A."/>
            <person name="Steindorff A."/>
            <person name="Ohm R.A."/>
            <person name="Martin F."/>
            <person name="Silar P."/>
            <person name="Natvig D.O."/>
            <person name="Lalanne C."/>
            <person name="Gautier V."/>
            <person name="Ament-Velasquez S.L."/>
            <person name="Kruys A."/>
            <person name="Hutchinson M.I."/>
            <person name="Powell A.J."/>
            <person name="Barry K."/>
            <person name="Miller A.N."/>
            <person name="Grigoriev I.V."/>
            <person name="Debuchy R."/>
            <person name="Gladieux P."/>
            <person name="Hiltunen Thoren M."/>
            <person name="Johannesson H."/>
        </authorList>
    </citation>
    <scope>NUCLEOTIDE SEQUENCE [LARGE SCALE GENOMIC DNA]</scope>
    <source>
        <strain evidence="3">CBS 340.73</strain>
    </source>
</reference>
<protein>
    <recommendedName>
        <fullName evidence="1">Heterokaryon incompatibility domain-containing protein</fullName>
    </recommendedName>
</protein>
<dbReference type="InterPro" id="IPR010730">
    <property type="entry name" value="HET"/>
</dbReference>
<dbReference type="AlphaFoldDB" id="A0AAN6MYP6"/>
<name>A0AAN6MYP6_9PEZI</name>
<accession>A0AAN6MYP6</accession>
<gene>
    <name evidence="2" type="ORF">QBC46DRAFT_323554</name>
</gene>
<dbReference type="Proteomes" id="UP001303473">
    <property type="component" value="Unassembled WGS sequence"/>
</dbReference>